<keyword evidence="1" id="KW-0812">Transmembrane</keyword>
<protein>
    <submittedName>
        <fullName evidence="2">Uncharacterized protein</fullName>
    </submittedName>
</protein>
<gene>
    <name evidence="2" type="ORF">LCGC14_2923680</name>
</gene>
<dbReference type="AlphaFoldDB" id="A0A0F8XND5"/>
<organism evidence="2">
    <name type="scientific">marine sediment metagenome</name>
    <dbReference type="NCBI Taxonomy" id="412755"/>
    <lineage>
        <taxon>unclassified sequences</taxon>
        <taxon>metagenomes</taxon>
        <taxon>ecological metagenomes</taxon>
    </lineage>
</organism>
<reference evidence="2" key="1">
    <citation type="journal article" date="2015" name="Nature">
        <title>Complex archaea that bridge the gap between prokaryotes and eukaryotes.</title>
        <authorList>
            <person name="Spang A."/>
            <person name="Saw J.H."/>
            <person name="Jorgensen S.L."/>
            <person name="Zaremba-Niedzwiedzka K."/>
            <person name="Martijn J."/>
            <person name="Lind A.E."/>
            <person name="van Eijk R."/>
            <person name="Schleper C."/>
            <person name="Guy L."/>
            <person name="Ettema T.J."/>
        </authorList>
    </citation>
    <scope>NUCLEOTIDE SEQUENCE</scope>
</reference>
<comment type="caution">
    <text evidence="2">The sequence shown here is derived from an EMBL/GenBank/DDBJ whole genome shotgun (WGS) entry which is preliminary data.</text>
</comment>
<keyword evidence="1" id="KW-1133">Transmembrane helix</keyword>
<accession>A0A0F8XND5</accession>
<evidence type="ECO:0000313" key="2">
    <source>
        <dbReference type="EMBL" id="KKK70468.1"/>
    </source>
</evidence>
<keyword evidence="1" id="KW-0472">Membrane</keyword>
<dbReference type="EMBL" id="LAZR01058178">
    <property type="protein sequence ID" value="KKK70468.1"/>
    <property type="molecule type" value="Genomic_DNA"/>
</dbReference>
<sequence>MILNILAYLILTLLAGGILFAIYDSRSIRFVFAVLGTIAAITWALERVIEIS</sequence>
<proteinExistence type="predicted"/>
<evidence type="ECO:0000256" key="1">
    <source>
        <dbReference type="SAM" id="Phobius"/>
    </source>
</evidence>
<feature type="transmembrane region" description="Helical" evidence="1">
    <location>
        <begin position="6"/>
        <end position="23"/>
    </location>
</feature>
<feature type="transmembrane region" description="Helical" evidence="1">
    <location>
        <begin position="30"/>
        <end position="49"/>
    </location>
</feature>
<name>A0A0F8XND5_9ZZZZ</name>